<name>A0A2G2ZLW8_CAPAN</name>
<dbReference type="InterPro" id="IPR001611">
    <property type="entry name" value="Leu-rich_rpt"/>
</dbReference>
<reference evidence="7 8" key="2">
    <citation type="journal article" date="2017" name="Genome Biol.">
        <title>New reference genome sequences of hot pepper reveal the massive evolution of plant disease-resistance genes by retroduplication.</title>
        <authorList>
            <person name="Kim S."/>
            <person name="Park J."/>
            <person name="Yeom S.I."/>
            <person name="Kim Y.M."/>
            <person name="Seo E."/>
            <person name="Kim K.T."/>
            <person name="Kim M.S."/>
            <person name="Lee J.M."/>
            <person name="Cheong K."/>
            <person name="Shin H.S."/>
            <person name="Kim S.B."/>
            <person name="Han K."/>
            <person name="Lee J."/>
            <person name="Park M."/>
            <person name="Lee H.A."/>
            <person name="Lee H.Y."/>
            <person name="Lee Y."/>
            <person name="Oh S."/>
            <person name="Lee J.H."/>
            <person name="Choi E."/>
            <person name="Choi E."/>
            <person name="Lee S.E."/>
            <person name="Jeon J."/>
            <person name="Kim H."/>
            <person name="Choi G."/>
            <person name="Song H."/>
            <person name="Lee J."/>
            <person name="Lee S.C."/>
            <person name="Kwon J.K."/>
            <person name="Lee H.Y."/>
            <person name="Koo N."/>
            <person name="Hong Y."/>
            <person name="Kim R.W."/>
            <person name="Kang W.H."/>
            <person name="Huh J.H."/>
            <person name="Kang B.C."/>
            <person name="Yang T.J."/>
            <person name="Lee Y.H."/>
            <person name="Bennetzen J.L."/>
            <person name="Choi D."/>
        </authorList>
    </citation>
    <scope>NUCLEOTIDE SEQUENCE [LARGE SCALE GENOMIC DNA]</scope>
    <source>
        <strain evidence="8">cv. CM334</strain>
    </source>
</reference>
<keyword evidence="8" id="KW-1185">Reference proteome</keyword>
<protein>
    <recommendedName>
        <fullName evidence="9">CCHC-type domain-containing protein</fullName>
    </recommendedName>
</protein>
<evidence type="ECO:0000256" key="3">
    <source>
        <dbReference type="ARBA" id="ARBA00022729"/>
    </source>
</evidence>
<dbReference type="InterPro" id="IPR032675">
    <property type="entry name" value="LRR_dom_sf"/>
</dbReference>
<dbReference type="SUPFAM" id="SSF52058">
    <property type="entry name" value="L domain-like"/>
    <property type="match status" value="1"/>
</dbReference>
<dbReference type="Gene3D" id="3.80.10.10">
    <property type="entry name" value="Ribonuclease Inhibitor"/>
    <property type="match status" value="1"/>
</dbReference>
<keyword evidence="3" id="KW-0732">Signal</keyword>
<evidence type="ECO:0000256" key="1">
    <source>
        <dbReference type="ARBA" id="ARBA00004370"/>
    </source>
</evidence>
<dbReference type="Gramene" id="PHT82987">
    <property type="protein sequence ID" value="PHT82987"/>
    <property type="gene ID" value="T459_11430"/>
</dbReference>
<dbReference type="FunFam" id="3.80.10.10:FF:000041">
    <property type="entry name" value="LRR receptor-like serine/threonine-protein kinase ERECTA"/>
    <property type="match status" value="1"/>
</dbReference>
<dbReference type="PANTHER" id="PTHR48054:SF47">
    <property type="entry name" value="OS06G0179800 PROTEIN"/>
    <property type="match status" value="1"/>
</dbReference>
<dbReference type="EMBL" id="AYRZ02000004">
    <property type="protein sequence ID" value="PHT82987.1"/>
    <property type="molecule type" value="Genomic_DNA"/>
</dbReference>
<evidence type="ECO:0000313" key="8">
    <source>
        <dbReference type="Proteomes" id="UP000222542"/>
    </source>
</evidence>
<evidence type="ECO:0000313" key="7">
    <source>
        <dbReference type="EMBL" id="PHT82987.1"/>
    </source>
</evidence>
<gene>
    <name evidence="7" type="ORF">T459_11430</name>
</gene>
<sequence length="216" mass="24121">MRSDRTYPLFEECGKNYLGVCRAGSEVCFGCGKLGHRLREYRVMAKRGSNLSQQGATFSTTSSQCQNRFYALQTRPDRESSPNIDSGIIPQEIGILFNLVELGMEDNQITGSVPISILNISSLQIFSLRRNNLSGFLPREIGNLTKMQHLQIGGNKLIGEIPNEISNLVELKLLSLRINRFSGSLDMEIVVLGGLSEEYEARNRMNSRGEETKNTV</sequence>
<proteinExistence type="predicted"/>
<dbReference type="Pfam" id="PF13855">
    <property type="entry name" value="LRR_8"/>
    <property type="match status" value="1"/>
</dbReference>
<reference evidence="7 8" key="1">
    <citation type="journal article" date="2014" name="Nat. Genet.">
        <title>Genome sequence of the hot pepper provides insights into the evolution of pungency in Capsicum species.</title>
        <authorList>
            <person name="Kim S."/>
            <person name="Park M."/>
            <person name="Yeom S.I."/>
            <person name="Kim Y.M."/>
            <person name="Lee J.M."/>
            <person name="Lee H.A."/>
            <person name="Seo E."/>
            <person name="Choi J."/>
            <person name="Cheong K."/>
            <person name="Kim K.T."/>
            <person name="Jung K."/>
            <person name="Lee G.W."/>
            <person name="Oh S.K."/>
            <person name="Bae C."/>
            <person name="Kim S.B."/>
            <person name="Lee H.Y."/>
            <person name="Kim S.Y."/>
            <person name="Kim M.S."/>
            <person name="Kang B.C."/>
            <person name="Jo Y.D."/>
            <person name="Yang H.B."/>
            <person name="Jeong H.J."/>
            <person name="Kang W.H."/>
            <person name="Kwon J.K."/>
            <person name="Shin C."/>
            <person name="Lim J.Y."/>
            <person name="Park J.H."/>
            <person name="Huh J.H."/>
            <person name="Kim J.S."/>
            <person name="Kim B.D."/>
            <person name="Cohen O."/>
            <person name="Paran I."/>
            <person name="Suh M.C."/>
            <person name="Lee S.B."/>
            <person name="Kim Y.K."/>
            <person name="Shin Y."/>
            <person name="Noh S.J."/>
            <person name="Park J."/>
            <person name="Seo Y.S."/>
            <person name="Kwon S.Y."/>
            <person name="Kim H.A."/>
            <person name="Park J.M."/>
            <person name="Kim H.J."/>
            <person name="Choi S.B."/>
            <person name="Bosland P.W."/>
            <person name="Reeves G."/>
            <person name="Jo S.H."/>
            <person name="Lee B.W."/>
            <person name="Cho H.T."/>
            <person name="Choi H.S."/>
            <person name="Lee M.S."/>
            <person name="Yu Y."/>
            <person name="Do Choi Y."/>
            <person name="Park B.S."/>
            <person name="van Deynze A."/>
            <person name="Ashrafi H."/>
            <person name="Hill T."/>
            <person name="Kim W.T."/>
            <person name="Pai H.S."/>
            <person name="Ahn H.K."/>
            <person name="Yeam I."/>
            <person name="Giovannoni J.J."/>
            <person name="Rose J.K."/>
            <person name="Sorensen I."/>
            <person name="Lee S.J."/>
            <person name="Kim R.W."/>
            <person name="Choi I.Y."/>
            <person name="Choi B.S."/>
            <person name="Lim J.S."/>
            <person name="Lee Y.H."/>
            <person name="Choi D."/>
        </authorList>
    </citation>
    <scope>NUCLEOTIDE SEQUENCE [LARGE SCALE GENOMIC DNA]</scope>
    <source>
        <strain evidence="8">cv. CM334</strain>
    </source>
</reference>
<dbReference type="PANTHER" id="PTHR48054">
    <property type="entry name" value="RECEPTOR KINASE-LIKE PROTEIN XA21"/>
    <property type="match status" value="1"/>
</dbReference>
<comment type="caution">
    <text evidence="7">The sequence shown here is derived from an EMBL/GenBank/DDBJ whole genome shotgun (WGS) entry which is preliminary data.</text>
</comment>
<dbReference type="InterPro" id="IPR052592">
    <property type="entry name" value="LRR-RLK"/>
</dbReference>
<dbReference type="Proteomes" id="UP000222542">
    <property type="component" value="Unassembled WGS sequence"/>
</dbReference>
<evidence type="ECO:0000256" key="2">
    <source>
        <dbReference type="ARBA" id="ARBA00022614"/>
    </source>
</evidence>
<comment type="subcellular location">
    <subcellularLocation>
        <location evidence="1">Membrane</location>
    </subcellularLocation>
</comment>
<accession>A0A2G2ZLW8</accession>
<keyword evidence="2" id="KW-0433">Leucine-rich repeat</keyword>
<dbReference type="STRING" id="4072.A0A2G2ZLW8"/>
<evidence type="ECO:0000256" key="5">
    <source>
        <dbReference type="ARBA" id="ARBA00023136"/>
    </source>
</evidence>
<dbReference type="AlphaFoldDB" id="A0A2G2ZLW8"/>
<evidence type="ECO:0000256" key="6">
    <source>
        <dbReference type="ARBA" id="ARBA00023180"/>
    </source>
</evidence>
<keyword evidence="5" id="KW-0472">Membrane</keyword>
<evidence type="ECO:0000256" key="4">
    <source>
        <dbReference type="ARBA" id="ARBA00022737"/>
    </source>
</evidence>
<dbReference type="GO" id="GO:0016020">
    <property type="term" value="C:membrane"/>
    <property type="evidence" value="ECO:0007669"/>
    <property type="project" value="UniProtKB-SubCell"/>
</dbReference>
<evidence type="ECO:0008006" key="9">
    <source>
        <dbReference type="Google" id="ProtNLM"/>
    </source>
</evidence>
<organism evidence="7 8">
    <name type="scientific">Capsicum annuum</name>
    <name type="common">Capsicum pepper</name>
    <dbReference type="NCBI Taxonomy" id="4072"/>
    <lineage>
        <taxon>Eukaryota</taxon>
        <taxon>Viridiplantae</taxon>
        <taxon>Streptophyta</taxon>
        <taxon>Embryophyta</taxon>
        <taxon>Tracheophyta</taxon>
        <taxon>Spermatophyta</taxon>
        <taxon>Magnoliopsida</taxon>
        <taxon>eudicotyledons</taxon>
        <taxon>Gunneridae</taxon>
        <taxon>Pentapetalae</taxon>
        <taxon>asterids</taxon>
        <taxon>lamiids</taxon>
        <taxon>Solanales</taxon>
        <taxon>Solanaceae</taxon>
        <taxon>Solanoideae</taxon>
        <taxon>Capsiceae</taxon>
        <taxon>Capsicum</taxon>
    </lineage>
</organism>
<keyword evidence="6" id="KW-0325">Glycoprotein</keyword>
<keyword evidence="4" id="KW-0677">Repeat</keyword>